<dbReference type="InterPro" id="IPR018073">
    <property type="entry name" value="Prot_inh_cystat_CS"/>
</dbReference>
<dbReference type="PROSITE" id="PS00639">
    <property type="entry name" value="THIOL_PROTEASE_HIS"/>
    <property type="match status" value="1"/>
</dbReference>
<dbReference type="InterPro" id="IPR000668">
    <property type="entry name" value="Peptidase_C1A_C"/>
</dbReference>
<feature type="domain" description="Cystatin" evidence="12">
    <location>
        <begin position="1266"/>
        <end position="1374"/>
    </location>
</feature>
<evidence type="ECO:0000259" key="12">
    <source>
        <dbReference type="SMART" id="SM00043"/>
    </source>
</evidence>
<feature type="region of interest" description="Disordered" evidence="11">
    <location>
        <begin position="714"/>
        <end position="776"/>
    </location>
</feature>
<keyword evidence="10" id="KW-0325">Glycoprotein</keyword>
<feature type="domain" description="Cystatin" evidence="12">
    <location>
        <begin position="830"/>
        <end position="980"/>
    </location>
</feature>
<dbReference type="SMART" id="SM00645">
    <property type="entry name" value="Pept_C1"/>
    <property type="match status" value="1"/>
</dbReference>
<dbReference type="FunFam" id="3.90.70.10:FF:000130">
    <property type="entry name" value="Cysteine proteinase 1"/>
    <property type="match status" value="1"/>
</dbReference>
<keyword evidence="7" id="KW-0788">Thiol protease</keyword>
<dbReference type="Pfam" id="PF00112">
    <property type="entry name" value="Peptidase_C1"/>
    <property type="match status" value="1"/>
</dbReference>
<dbReference type="SUPFAM" id="SSF54403">
    <property type="entry name" value="Cystatin/monellin"/>
    <property type="match status" value="6"/>
</dbReference>
<evidence type="ECO:0000256" key="1">
    <source>
        <dbReference type="ARBA" id="ARBA00009403"/>
    </source>
</evidence>
<feature type="region of interest" description="Disordered" evidence="11">
    <location>
        <begin position="1246"/>
        <end position="1275"/>
    </location>
</feature>
<evidence type="ECO:0000256" key="11">
    <source>
        <dbReference type="SAM" id="MobiDB-lite"/>
    </source>
</evidence>
<keyword evidence="2" id="KW-0645">Protease</keyword>
<dbReference type="InterPro" id="IPR025661">
    <property type="entry name" value="Pept_asp_AS"/>
</dbReference>
<dbReference type="InterPro" id="IPR000169">
    <property type="entry name" value="Pept_cys_AS"/>
</dbReference>
<dbReference type="PROSITE" id="PS00640">
    <property type="entry name" value="THIOL_PROTEASE_ASN"/>
    <property type="match status" value="1"/>
</dbReference>
<accession>A0A7R9C929</accession>
<keyword evidence="3" id="KW-0646">Protease inhibitor</keyword>
<dbReference type="GO" id="GO:0005737">
    <property type="term" value="C:cytoplasm"/>
    <property type="evidence" value="ECO:0007669"/>
    <property type="project" value="TreeGrafter"/>
</dbReference>
<evidence type="ECO:0000313" key="15">
    <source>
        <dbReference type="EMBL" id="CAD7392265.1"/>
    </source>
</evidence>
<dbReference type="GO" id="GO:0031982">
    <property type="term" value="C:vesicle"/>
    <property type="evidence" value="ECO:0007669"/>
    <property type="project" value="TreeGrafter"/>
</dbReference>
<proteinExistence type="inferred from homology"/>
<dbReference type="SMART" id="SM00043">
    <property type="entry name" value="CY"/>
    <property type="match status" value="5"/>
</dbReference>
<feature type="domain" description="Cystatin" evidence="12">
    <location>
        <begin position="990"/>
        <end position="1114"/>
    </location>
</feature>
<dbReference type="Pfam" id="PF00031">
    <property type="entry name" value="Cystatin"/>
    <property type="match status" value="4"/>
</dbReference>
<dbReference type="PROSITE" id="PS00139">
    <property type="entry name" value="THIOL_PROTEASE_CYS"/>
    <property type="match status" value="1"/>
</dbReference>
<dbReference type="GO" id="GO:0005615">
    <property type="term" value="C:extracellular space"/>
    <property type="evidence" value="ECO:0007669"/>
    <property type="project" value="TreeGrafter"/>
</dbReference>
<evidence type="ECO:0000256" key="7">
    <source>
        <dbReference type="ARBA" id="ARBA00022807"/>
    </source>
</evidence>
<dbReference type="PROSITE" id="PS00287">
    <property type="entry name" value="CYSTATIN"/>
    <property type="match status" value="3"/>
</dbReference>
<keyword evidence="9" id="KW-1015">Disulfide bond</keyword>
<dbReference type="Gene3D" id="3.10.450.10">
    <property type="match status" value="8"/>
</dbReference>
<evidence type="ECO:0000259" key="13">
    <source>
        <dbReference type="SMART" id="SM00645"/>
    </source>
</evidence>
<evidence type="ECO:0000256" key="4">
    <source>
        <dbReference type="ARBA" id="ARBA00022704"/>
    </source>
</evidence>
<feature type="domain" description="Cathepsin propeptide inhibitor" evidence="14">
    <location>
        <begin position="1399"/>
        <end position="1456"/>
    </location>
</feature>
<gene>
    <name evidence="15" type="ORF">TCEB3V08_LOCUS299</name>
</gene>
<reference evidence="15" key="1">
    <citation type="submission" date="2020-11" db="EMBL/GenBank/DDBJ databases">
        <authorList>
            <person name="Tran Van P."/>
        </authorList>
    </citation>
    <scope>NUCLEOTIDE SEQUENCE</scope>
</reference>
<keyword evidence="5" id="KW-0732">Signal</keyword>
<dbReference type="InterPro" id="IPR039417">
    <property type="entry name" value="Peptidase_C1A_papain-like"/>
</dbReference>
<dbReference type="CDD" id="cd00042">
    <property type="entry name" value="CY"/>
    <property type="match status" value="5"/>
</dbReference>
<protein>
    <recommendedName>
        <fullName evidence="16">Cysteine proteinase</fullName>
    </recommendedName>
</protein>
<evidence type="ECO:0000256" key="6">
    <source>
        <dbReference type="ARBA" id="ARBA00022801"/>
    </source>
</evidence>
<feature type="domain" description="Peptidase C1A papain C-terminal" evidence="13">
    <location>
        <begin position="1485"/>
        <end position="1702"/>
    </location>
</feature>
<dbReference type="Gene3D" id="3.90.70.10">
    <property type="entry name" value="Cysteine proteinases"/>
    <property type="match status" value="1"/>
</dbReference>
<dbReference type="PANTHER" id="PTHR46186">
    <property type="entry name" value="CYSTATIN"/>
    <property type="match status" value="1"/>
</dbReference>
<dbReference type="InterPro" id="IPR025660">
    <property type="entry name" value="Pept_his_AS"/>
</dbReference>
<dbReference type="CDD" id="cd02248">
    <property type="entry name" value="Peptidase_C1A"/>
    <property type="match status" value="1"/>
</dbReference>
<dbReference type="InterPro" id="IPR000010">
    <property type="entry name" value="Cystatin_dom"/>
</dbReference>
<dbReference type="PRINTS" id="PR00705">
    <property type="entry name" value="PAPAIN"/>
</dbReference>
<evidence type="ECO:0000256" key="10">
    <source>
        <dbReference type="ARBA" id="ARBA00023180"/>
    </source>
</evidence>
<name>A0A7R9C929_TIMCR</name>
<dbReference type="GO" id="GO:0004869">
    <property type="term" value="F:cysteine-type endopeptidase inhibitor activity"/>
    <property type="evidence" value="ECO:0007669"/>
    <property type="project" value="UniProtKB-KW"/>
</dbReference>
<dbReference type="Pfam" id="PF08246">
    <property type="entry name" value="Inhibitor_I29"/>
    <property type="match status" value="1"/>
</dbReference>
<evidence type="ECO:0008006" key="16">
    <source>
        <dbReference type="Google" id="ProtNLM"/>
    </source>
</evidence>
<evidence type="ECO:0000256" key="8">
    <source>
        <dbReference type="ARBA" id="ARBA00023145"/>
    </source>
</evidence>
<evidence type="ECO:0000259" key="14">
    <source>
        <dbReference type="SMART" id="SM00848"/>
    </source>
</evidence>
<dbReference type="FunFam" id="3.10.450.10:FF:000004">
    <property type="entry name" value="Cystatin C"/>
    <property type="match status" value="1"/>
</dbReference>
<dbReference type="EMBL" id="OC316515">
    <property type="protein sequence ID" value="CAD7392265.1"/>
    <property type="molecule type" value="Genomic_DNA"/>
</dbReference>
<organism evidence="15">
    <name type="scientific">Timema cristinae</name>
    <name type="common">Walking stick</name>
    <dbReference type="NCBI Taxonomy" id="61476"/>
    <lineage>
        <taxon>Eukaryota</taxon>
        <taxon>Metazoa</taxon>
        <taxon>Ecdysozoa</taxon>
        <taxon>Arthropoda</taxon>
        <taxon>Hexapoda</taxon>
        <taxon>Insecta</taxon>
        <taxon>Pterygota</taxon>
        <taxon>Neoptera</taxon>
        <taxon>Polyneoptera</taxon>
        <taxon>Phasmatodea</taxon>
        <taxon>Timematodea</taxon>
        <taxon>Timematoidea</taxon>
        <taxon>Timematidae</taxon>
        <taxon>Timema</taxon>
    </lineage>
</organism>
<keyword evidence="4" id="KW-0789">Thiol protease inhibitor</keyword>
<dbReference type="SUPFAM" id="SSF54001">
    <property type="entry name" value="Cysteine proteinases"/>
    <property type="match status" value="1"/>
</dbReference>
<dbReference type="PANTHER" id="PTHR46186:SF2">
    <property type="entry name" value="CYSTATIN"/>
    <property type="match status" value="1"/>
</dbReference>
<dbReference type="SMART" id="SM00848">
    <property type="entry name" value="Inhibitor_I29"/>
    <property type="match status" value="1"/>
</dbReference>
<dbReference type="GO" id="GO:0008234">
    <property type="term" value="F:cysteine-type peptidase activity"/>
    <property type="evidence" value="ECO:0007669"/>
    <property type="project" value="UniProtKB-KW"/>
</dbReference>
<sequence>MAPNPTPPIVSVFHLVALRLAEYYYLETLCPGQGHMPCQLIRAPVQPMERVPANDVLMEPGRHMESYVIPRSHVGPALLNFYVKLWVGPLSRLDVLQNSTESGKYFIQLEVSDDCSTSSFTNCIPVKLVCELVASEEVEGLNVHSSKCASKESTPSFPVNEGVFYEENDASDARDIAEFALRQLEDEGSPRRNILEIMSLKKQMEANGTKLYLTVKVTATDGGDSSQLEVCEFEVNQTSEVTLESQGACFPLGEERTNTPLNGDDILAGAVNTVDKLNKLSTSNFVYKLVKVLMAGKLLTPGSDSTLSTLDILVASTRCLKVEQLYDVFGNGTDWRKCEVEDELTPGSDSTLSTLDILVASTRCLKVEQLYDVFGNGTDWRKCEVEDEVLYCSVSSWDRPWAADTLYSQPDCRLQFQATETGTKSSGMQIARLKNLLGQDAVRLYKTLTTIKPEEETVNGILKRLGELFENFYAELRALATPCEFDDQEHKLLRAQIILGVNEAEGTSAPNDMEGTSSEPAAVEERIAMVEEPAVAVEETVVVAPSYCTGCPTDLNTDNPALGEFTEQALSMIDDSSNQEYIHNIVKILRAQRQVVSGVKYTLLMEVVETSCLKGSGTERQLCEARSGVKTRLCFVEFLEKPWLDQSREILSNNCTQDDNNDLDNEIIPQYVRPDTADRQEIYDYLDAMDEPVPDKVLTRLGVEDIIHIPVHKDPVEPETSVEGNAKNLAASEKEDSSSEETEEIGTIEKPKEGSEDVKEVEGELQMGSVSSETTTVYGDQSLEVHSEYYDNIQQEDHKSEEVLDDSDEDTVISYISTGSRRRRDSLSRPNIGKLIDFDPSEEKYKNELAQIIVRTLDELDADDMKRVVLKILDSKKQLVDGMSYHLTLRVGFTPCKEDGSSKPDCMEGTVPSRICKAQLHQPFISDSKPKVVQGSLYHLTLELVEGGPSNENVATHVCNVSVWDRPWLNKTELTNSSCSPVQQRTKRELLVGGASPASVSDSGVQRAASTALAHLNSVSNSFYSHTLITLVNATKQVVAGVKYSLVLEVVAGVKYSLVLEVGESTCAKNEASASTCPLREDSGDNPRWLRFATMVVVEKLWLNKSEVTDFSCNPKARYINPFLQQKKLDPSAHRHRRGLDNVGIPGGLTLISTDDPNVQEAASFALLELDHVTNSANSQCLVKIKRVHSQVVSGLKYHITLEVGESNSKKNVTSEEPCQLKPNAPTQECKVVVWSQPWLNRTELTESSCGPANSGERVKRSSEPHIVGAPTDSDPEDPYIQELASFALTELDKSSNALFALKKLNILRATTQVVSGKLVTLTMEVGYTKCRKTNHLVREECDLKEGSETQLCHLEVWDQPWRKHREVNKIKCGSSQTFTKRSVRDANRHKGKVTLEMFQDYMTRYNKNYPSKAEHKRRYHIFRANMKKVDLLQRTEQGTAKYGATQFADLTADEFKKKYLGVNPKLKSEDLSPLPAAKIPNIQLPEEFDWRHYNVVTEVKNQGSCGSCWAFSVTGNVEGQWALRRGKLVSLSEQELVDCDTLDQGCGGGLMFNTYTAIKNIGGLENEDDYPYEGEGEQCHFNKSEVQVTVAGGVNITSNETQMAQWLVKNGPISIAINANAMQFYFGGVSHPWSFLCDPESLDHGVLIVGYGVHTYPLFHKTLPFWVIKNSWGPSWGEQGYYKVYRGDGTCGTTKDGEIEVRISVVGKGGKEVEKLDILSILLTGGKIRYTLYSFDRFDAKGQKIPEKIF</sequence>
<dbReference type="InterPro" id="IPR013201">
    <property type="entry name" value="Prot_inhib_I29"/>
</dbReference>
<feature type="domain" description="Cystatin" evidence="12">
    <location>
        <begin position="547"/>
        <end position="656"/>
    </location>
</feature>
<evidence type="ECO:0000256" key="3">
    <source>
        <dbReference type="ARBA" id="ARBA00022690"/>
    </source>
</evidence>
<comment type="similarity">
    <text evidence="1">Belongs to the cystatin family.</text>
</comment>
<dbReference type="GO" id="GO:0006508">
    <property type="term" value="P:proteolysis"/>
    <property type="evidence" value="ECO:0007669"/>
    <property type="project" value="UniProtKB-KW"/>
</dbReference>
<dbReference type="InterPro" id="IPR038765">
    <property type="entry name" value="Papain-like_cys_pep_sf"/>
</dbReference>
<evidence type="ECO:0000256" key="2">
    <source>
        <dbReference type="ARBA" id="ARBA00022670"/>
    </source>
</evidence>
<evidence type="ECO:0000256" key="9">
    <source>
        <dbReference type="ARBA" id="ARBA00023157"/>
    </source>
</evidence>
<evidence type="ECO:0000256" key="5">
    <source>
        <dbReference type="ARBA" id="ARBA00022729"/>
    </source>
</evidence>
<feature type="compositionally biased region" description="Basic and acidic residues" evidence="11">
    <location>
        <begin position="747"/>
        <end position="762"/>
    </location>
</feature>
<keyword evidence="8" id="KW-0865">Zymogen</keyword>
<keyword evidence="6" id="KW-0378">Hydrolase</keyword>
<feature type="domain" description="Cystatin" evidence="12">
    <location>
        <begin position="1144"/>
        <end position="1251"/>
    </location>
</feature>
<dbReference type="InterPro" id="IPR046350">
    <property type="entry name" value="Cystatin_sf"/>
</dbReference>